<evidence type="ECO:0000313" key="1">
    <source>
        <dbReference type="EMBL" id="GIM67922.1"/>
    </source>
</evidence>
<dbReference type="AlphaFoldDB" id="A0A919SAE9"/>
<accession>A0A919SAE9</accession>
<evidence type="ECO:0000313" key="2">
    <source>
        <dbReference type="Proteomes" id="UP000680865"/>
    </source>
</evidence>
<protein>
    <submittedName>
        <fullName evidence="1">Uncharacterized protein</fullName>
    </submittedName>
</protein>
<proteinExistence type="predicted"/>
<organism evidence="1 2">
    <name type="scientific">Winogradskya consettensis</name>
    <dbReference type="NCBI Taxonomy" id="113560"/>
    <lineage>
        <taxon>Bacteria</taxon>
        <taxon>Bacillati</taxon>
        <taxon>Actinomycetota</taxon>
        <taxon>Actinomycetes</taxon>
        <taxon>Micromonosporales</taxon>
        <taxon>Micromonosporaceae</taxon>
        <taxon>Winogradskya</taxon>
    </lineage>
</organism>
<reference evidence="1" key="1">
    <citation type="submission" date="2021-03" db="EMBL/GenBank/DDBJ databases">
        <title>Whole genome shotgun sequence of Actinoplanes consettensis NBRC 14913.</title>
        <authorList>
            <person name="Komaki H."/>
            <person name="Tamura T."/>
        </authorList>
    </citation>
    <scope>NUCLEOTIDE SEQUENCE</scope>
    <source>
        <strain evidence="1">NBRC 14913</strain>
    </source>
</reference>
<sequence>MRFSLLYRGGAVVSVDDVSDGELAGLLAELDAGEVDAEHGDVWLAENASGYHQELWL</sequence>
<comment type="caution">
    <text evidence="1">The sequence shown here is derived from an EMBL/GenBank/DDBJ whole genome shotgun (WGS) entry which is preliminary data.</text>
</comment>
<dbReference type="EMBL" id="BOQP01000004">
    <property type="protein sequence ID" value="GIM67922.1"/>
    <property type="molecule type" value="Genomic_DNA"/>
</dbReference>
<dbReference type="Proteomes" id="UP000680865">
    <property type="component" value="Unassembled WGS sequence"/>
</dbReference>
<keyword evidence="2" id="KW-1185">Reference proteome</keyword>
<name>A0A919SAE9_9ACTN</name>
<gene>
    <name evidence="1" type="ORF">Aco04nite_08410</name>
</gene>
<dbReference type="RefSeq" id="WP_244875738.1">
    <property type="nucleotide sequence ID" value="NZ_BAAATW010000002.1"/>
</dbReference>